<dbReference type="InterPro" id="IPR037523">
    <property type="entry name" value="VOC_core"/>
</dbReference>
<dbReference type="EMBL" id="MLCN01000022">
    <property type="protein sequence ID" value="ONG39815.1"/>
    <property type="molecule type" value="Genomic_DNA"/>
</dbReference>
<protein>
    <recommendedName>
        <fullName evidence="2">Bleomycin resistance protein</fullName>
    </recommendedName>
</protein>
<gene>
    <name evidence="5" type="ORF">BKE30_08535</name>
</gene>
<dbReference type="OrthoDB" id="9803104at2"/>
<evidence type="ECO:0000256" key="3">
    <source>
        <dbReference type="ARBA" id="ARBA00023251"/>
    </source>
</evidence>
<keyword evidence="3" id="KW-0046">Antibiotic resistance</keyword>
<dbReference type="Gene3D" id="3.10.180.10">
    <property type="entry name" value="2,3-Dihydroxybiphenyl 1,2-Dioxygenase, domain 1"/>
    <property type="match status" value="1"/>
</dbReference>
<sequence length="122" mass="14543">MTLQNIVPVLRIFNVDKATKFYIDFLGFKLDWQHRFGDNFPLYLQVAKDQCILHLSEHHGDASPGSSNRIHCTDIQQYHQMLHAKDYQFAKPELSQTPWDTQEFQVTDPFFNRLIFWQDIKK</sequence>
<accession>A0A1S8CVN9</accession>
<feature type="domain" description="VOC" evidence="4">
    <location>
        <begin position="2"/>
        <end position="119"/>
    </location>
</feature>
<reference evidence="5 6" key="1">
    <citation type="submission" date="2016-10" db="EMBL/GenBank/DDBJ databases">
        <title>Draft Genome sequence of Alkanindiges sp. strain H1.</title>
        <authorList>
            <person name="Subhash Y."/>
            <person name="Lee S."/>
        </authorList>
    </citation>
    <scope>NUCLEOTIDE SEQUENCE [LARGE SCALE GENOMIC DNA]</scope>
    <source>
        <strain evidence="5 6">H1</strain>
    </source>
</reference>
<dbReference type="InterPro" id="IPR029068">
    <property type="entry name" value="Glyas_Bleomycin-R_OHBP_Dase"/>
</dbReference>
<evidence type="ECO:0000256" key="2">
    <source>
        <dbReference type="ARBA" id="ARBA00021572"/>
    </source>
</evidence>
<evidence type="ECO:0000256" key="1">
    <source>
        <dbReference type="ARBA" id="ARBA00011051"/>
    </source>
</evidence>
<dbReference type="STRING" id="1907941.BKE30_08535"/>
<dbReference type="AlphaFoldDB" id="A0A1S8CVN9"/>
<dbReference type="PROSITE" id="PS51819">
    <property type="entry name" value="VOC"/>
    <property type="match status" value="1"/>
</dbReference>
<dbReference type="CDD" id="cd08349">
    <property type="entry name" value="BLMA_like"/>
    <property type="match status" value="1"/>
</dbReference>
<comment type="similarity">
    <text evidence="1">Belongs to the bleomycin resistance protein family.</text>
</comment>
<dbReference type="SUPFAM" id="SSF54593">
    <property type="entry name" value="Glyoxalase/Bleomycin resistance protein/Dihydroxybiphenyl dioxygenase"/>
    <property type="match status" value="1"/>
</dbReference>
<organism evidence="5 6">
    <name type="scientific">Alkanindiges hydrocarboniclasticus</name>
    <dbReference type="NCBI Taxonomy" id="1907941"/>
    <lineage>
        <taxon>Bacteria</taxon>
        <taxon>Pseudomonadati</taxon>
        <taxon>Pseudomonadota</taxon>
        <taxon>Gammaproteobacteria</taxon>
        <taxon>Moraxellales</taxon>
        <taxon>Moraxellaceae</taxon>
        <taxon>Alkanindiges</taxon>
    </lineage>
</organism>
<proteinExistence type="inferred from homology"/>
<evidence type="ECO:0000259" key="4">
    <source>
        <dbReference type="PROSITE" id="PS51819"/>
    </source>
</evidence>
<evidence type="ECO:0000313" key="5">
    <source>
        <dbReference type="EMBL" id="ONG39815.1"/>
    </source>
</evidence>
<comment type="caution">
    <text evidence="5">The sequence shown here is derived from an EMBL/GenBank/DDBJ whole genome shotgun (WGS) entry which is preliminary data.</text>
</comment>
<name>A0A1S8CVN9_9GAMM</name>
<dbReference type="Pfam" id="PF19581">
    <property type="entry name" value="Glyoxalase_7"/>
    <property type="match status" value="1"/>
</dbReference>
<keyword evidence="6" id="KW-1185">Reference proteome</keyword>
<dbReference type="InterPro" id="IPR000335">
    <property type="entry name" value="Bleomycin-R"/>
</dbReference>
<evidence type="ECO:0000313" key="6">
    <source>
        <dbReference type="Proteomes" id="UP000192132"/>
    </source>
</evidence>
<dbReference type="RefSeq" id="WP_076878180.1">
    <property type="nucleotide sequence ID" value="NZ_MLCN01000022.1"/>
</dbReference>
<dbReference type="Proteomes" id="UP000192132">
    <property type="component" value="Unassembled WGS sequence"/>
</dbReference>
<dbReference type="GO" id="GO:0046677">
    <property type="term" value="P:response to antibiotic"/>
    <property type="evidence" value="ECO:0007669"/>
    <property type="project" value="UniProtKB-KW"/>
</dbReference>